<keyword evidence="1" id="KW-0812">Transmembrane</keyword>
<dbReference type="InterPro" id="IPR051311">
    <property type="entry name" value="DedA_domain"/>
</dbReference>
<dbReference type="AlphaFoldDB" id="A0A370KZ82"/>
<organism evidence="3 4">
    <name type="scientific">Bosea caraganae</name>
    <dbReference type="NCBI Taxonomy" id="2763117"/>
    <lineage>
        <taxon>Bacteria</taxon>
        <taxon>Pseudomonadati</taxon>
        <taxon>Pseudomonadota</taxon>
        <taxon>Alphaproteobacteria</taxon>
        <taxon>Hyphomicrobiales</taxon>
        <taxon>Boseaceae</taxon>
        <taxon>Bosea</taxon>
    </lineage>
</organism>
<dbReference type="PANTHER" id="PTHR42709:SF2">
    <property type="entry name" value="INNER MEMBRANE PROTEIN YOHD"/>
    <property type="match status" value="1"/>
</dbReference>
<dbReference type="GO" id="GO:0005886">
    <property type="term" value="C:plasma membrane"/>
    <property type="evidence" value="ECO:0007669"/>
    <property type="project" value="TreeGrafter"/>
</dbReference>
<name>A0A370KZ82_9HYPH</name>
<reference evidence="4" key="1">
    <citation type="submission" date="2018-07" db="EMBL/GenBank/DDBJ databases">
        <authorList>
            <person name="Safronova V.I."/>
            <person name="Chirak E.R."/>
            <person name="Sazanova A.L."/>
        </authorList>
    </citation>
    <scope>NUCLEOTIDE SEQUENCE [LARGE SCALE GENOMIC DNA]</scope>
    <source>
        <strain evidence="4">RCAM04685</strain>
    </source>
</reference>
<dbReference type="OrthoDB" id="9813426at2"/>
<accession>A0A370KZ82</accession>
<feature type="transmembrane region" description="Helical" evidence="1">
    <location>
        <begin position="140"/>
        <end position="161"/>
    </location>
</feature>
<evidence type="ECO:0000256" key="1">
    <source>
        <dbReference type="SAM" id="Phobius"/>
    </source>
</evidence>
<evidence type="ECO:0000313" key="3">
    <source>
        <dbReference type="EMBL" id="RDJ20166.1"/>
    </source>
</evidence>
<dbReference type="RefSeq" id="WP_114832301.1">
    <property type="nucleotide sequence ID" value="NZ_QQTO01000022.1"/>
</dbReference>
<dbReference type="PANTHER" id="PTHR42709">
    <property type="entry name" value="ALKALINE PHOSPHATASE LIKE PROTEIN"/>
    <property type="match status" value="1"/>
</dbReference>
<proteinExistence type="predicted"/>
<dbReference type="InterPro" id="IPR032816">
    <property type="entry name" value="VTT_dom"/>
</dbReference>
<evidence type="ECO:0000259" key="2">
    <source>
        <dbReference type="Pfam" id="PF09335"/>
    </source>
</evidence>
<feature type="domain" description="VTT" evidence="2">
    <location>
        <begin position="29"/>
        <end position="150"/>
    </location>
</feature>
<feature type="transmembrane region" description="Helical" evidence="1">
    <location>
        <begin position="7"/>
        <end position="29"/>
    </location>
</feature>
<keyword evidence="4" id="KW-1185">Reference proteome</keyword>
<protein>
    <submittedName>
        <fullName evidence="3">DedA family protein</fullName>
    </submittedName>
</protein>
<dbReference type="EMBL" id="QQTP01000022">
    <property type="protein sequence ID" value="RDJ20166.1"/>
    <property type="molecule type" value="Genomic_DNA"/>
</dbReference>
<feature type="transmembrane region" description="Helical" evidence="1">
    <location>
        <begin position="49"/>
        <end position="70"/>
    </location>
</feature>
<dbReference type="Proteomes" id="UP000255207">
    <property type="component" value="Unassembled WGS sequence"/>
</dbReference>
<gene>
    <name evidence="3" type="ORF">DWE98_26150</name>
</gene>
<keyword evidence="1" id="KW-0472">Membrane</keyword>
<comment type="caution">
    <text evidence="3">The sequence shown here is derived from an EMBL/GenBank/DDBJ whole genome shotgun (WGS) entry which is preliminary data.</text>
</comment>
<keyword evidence="1" id="KW-1133">Transmembrane helix</keyword>
<sequence length="170" mass="18250">MSLIQPYVAAYGVGALFVLIYLESLGAPVPGETAVIAASALAAEGQLSLPHALIAIFCGAVLGDSTGYAIGRFGGHKLLTTYGPRFKLTAERLASLEALFQKRGIYIVLTARFVVVLRQLNGVIAGSVRMPWFHFLPANVAGALLWTIAWGAGPYFVIHVVQPLIGQWRW</sequence>
<dbReference type="Pfam" id="PF09335">
    <property type="entry name" value="VTT_dom"/>
    <property type="match status" value="1"/>
</dbReference>
<evidence type="ECO:0000313" key="4">
    <source>
        <dbReference type="Proteomes" id="UP000255207"/>
    </source>
</evidence>